<dbReference type="SMART" id="SM00173">
    <property type="entry name" value="RAS"/>
    <property type="match status" value="1"/>
</dbReference>
<dbReference type="InterPro" id="IPR001806">
    <property type="entry name" value="Small_GTPase"/>
</dbReference>
<keyword evidence="5" id="KW-1185">Reference proteome</keyword>
<accession>A0A803XY88</accession>
<feature type="compositionally biased region" description="Basic and acidic residues" evidence="3">
    <location>
        <begin position="63"/>
        <end position="93"/>
    </location>
</feature>
<evidence type="ECO:0000256" key="1">
    <source>
        <dbReference type="ARBA" id="ARBA00022741"/>
    </source>
</evidence>
<feature type="region of interest" description="Disordered" evidence="3">
    <location>
        <begin position="63"/>
        <end position="98"/>
    </location>
</feature>
<sequence>MREQYMRTGDGFLIVYSVTDKASFEHVDRFHQLILRVKDRESFPMILVANKVDLMHLRKITREQGREMATKHNATDPREKPEEEEKDQMERGSSHRLPQTPVYNFVTGALRSTLDISLLLPTHHDLRLPETLAWRRWLEGSGPQQSAGGVPRGAAWSSASRRWKRATGL</sequence>
<dbReference type="SUPFAM" id="SSF52540">
    <property type="entry name" value="P-loop containing nucleoside triphosphate hydrolases"/>
    <property type="match status" value="1"/>
</dbReference>
<dbReference type="Ensembl" id="ENSMGAT00000030362.1">
    <property type="protein sequence ID" value="ENSMGAP00000024484.1"/>
    <property type="gene ID" value="ENSMGAG00000022281.1"/>
</dbReference>
<dbReference type="PANTHER" id="PTHR24070">
    <property type="entry name" value="RAS, DI-RAS, AND RHEB FAMILY MEMBERS OF SMALL GTPASE SUPERFAMILY"/>
    <property type="match status" value="1"/>
</dbReference>
<dbReference type="PROSITE" id="PS51419">
    <property type="entry name" value="RAB"/>
    <property type="match status" value="1"/>
</dbReference>
<feature type="region of interest" description="Disordered" evidence="3">
    <location>
        <begin position="140"/>
        <end position="169"/>
    </location>
</feature>
<reference evidence="4" key="2">
    <citation type="submission" date="2025-08" db="UniProtKB">
        <authorList>
            <consortium name="Ensembl"/>
        </authorList>
    </citation>
    <scope>IDENTIFICATION</scope>
</reference>
<dbReference type="Pfam" id="PF00071">
    <property type="entry name" value="Ras"/>
    <property type="match status" value="1"/>
</dbReference>
<dbReference type="PROSITE" id="PS51421">
    <property type="entry name" value="RAS"/>
    <property type="match status" value="1"/>
</dbReference>
<dbReference type="Proteomes" id="UP000001645">
    <property type="component" value="Chromosome 7"/>
</dbReference>
<keyword evidence="1" id="KW-0547">Nucleotide-binding</keyword>
<evidence type="ECO:0008006" key="6">
    <source>
        <dbReference type="Google" id="ProtNLM"/>
    </source>
</evidence>
<dbReference type="GO" id="GO:0005525">
    <property type="term" value="F:GTP binding"/>
    <property type="evidence" value="ECO:0007669"/>
    <property type="project" value="UniProtKB-KW"/>
</dbReference>
<evidence type="ECO:0000313" key="4">
    <source>
        <dbReference type="Ensembl" id="ENSMGAP00000024484.1"/>
    </source>
</evidence>
<dbReference type="Gene3D" id="3.40.50.300">
    <property type="entry name" value="P-loop containing nucleotide triphosphate hydrolases"/>
    <property type="match status" value="1"/>
</dbReference>
<keyword evidence="2" id="KW-0342">GTP-binding</keyword>
<evidence type="ECO:0000256" key="2">
    <source>
        <dbReference type="ARBA" id="ARBA00023134"/>
    </source>
</evidence>
<protein>
    <recommendedName>
        <fullName evidence="6">Muscle RAS oncogene homolog</fullName>
    </recommendedName>
</protein>
<evidence type="ECO:0000256" key="3">
    <source>
        <dbReference type="SAM" id="MobiDB-lite"/>
    </source>
</evidence>
<dbReference type="GO" id="GO:0007165">
    <property type="term" value="P:signal transduction"/>
    <property type="evidence" value="ECO:0007669"/>
    <property type="project" value="InterPro"/>
</dbReference>
<gene>
    <name evidence="4" type="primary">MRAS</name>
</gene>
<evidence type="ECO:0000313" key="5">
    <source>
        <dbReference type="Proteomes" id="UP000001645"/>
    </source>
</evidence>
<reference evidence="4 5" key="1">
    <citation type="journal article" date="2010" name="PLoS Biol.">
        <title>Multi-platform next-generation sequencing of the domestic turkey (Meleagris gallopavo): genome assembly and analysis.</title>
        <authorList>
            <person name="Dalloul R.A."/>
            <person name="Long J.A."/>
            <person name="Zimin A.V."/>
            <person name="Aslam L."/>
            <person name="Beal K."/>
            <person name="Blomberg L.A."/>
            <person name="Bouffard P."/>
            <person name="Burt D.W."/>
            <person name="Crasta O."/>
            <person name="Crooijmans R.P."/>
            <person name="Cooper K."/>
            <person name="Coulombe R.A."/>
            <person name="De S."/>
            <person name="Delany M.E."/>
            <person name="Dodgson J.B."/>
            <person name="Dong J.J."/>
            <person name="Evans C."/>
            <person name="Frederickson K.M."/>
            <person name="Flicek P."/>
            <person name="Florea L."/>
            <person name="Folkerts O."/>
            <person name="Groenen M.A."/>
            <person name="Harkins T.T."/>
            <person name="Herrero J."/>
            <person name="Hoffmann S."/>
            <person name="Megens H.J."/>
            <person name="Jiang A."/>
            <person name="de Jong P."/>
            <person name="Kaiser P."/>
            <person name="Kim H."/>
            <person name="Kim K.W."/>
            <person name="Kim S."/>
            <person name="Langenberger D."/>
            <person name="Lee M.K."/>
            <person name="Lee T."/>
            <person name="Mane S."/>
            <person name="Marcais G."/>
            <person name="Marz M."/>
            <person name="McElroy A.P."/>
            <person name="Modise T."/>
            <person name="Nefedov M."/>
            <person name="Notredame C."/>
            <person name="Paton I.R."/>
            <person name="Payne W.S."/>
            <person name="Pertea G."/>
            <person name="Prickett D."/>
            <person name="Puiu D."/>
            <person name="Qioa D."/>
            <person name="Raineri E."/>
            <person name="Ruffier M."/>
            <person name="Salzberg S.L."/>
            <person name="Schatz M.C."/>
            <person name="Scheuring C."/>
            <person name="Schmidt C.J."/>
            <person name="Schroeder S."/>
            <person name="Searle S.M."/>
            <person name="Smith E.J."/>
            <person name="Smith J."/>
            <person name="Sonstegard T.S."/>
            <person name="Stadler P.F."/>
            <person name="Tafer H."/>
            <person name="Tu Z.J."/>
            <person name="Van Tassell C.P."/>
            <person name="Vilella A.J."/>
            <person name="Williams K.P."/>
            <person name="Yorke J.A."/>
            <person name="Zhang L."/>
            <person name="Zhang H.B."/>
            <person name="Zhang X."/>
            <person name="Zhang Y."/>
            <person name="Reed K.M."/>
        </authorList>
    </citation>
    <scope>NUCLEOTIDE SEQUENCE [LARGE SCALE GENOMIC DNA]</scope>
</reference>
<name>A0A803XY88_MELGA</name>
<dbReference type="AlphaFoldDB" id="A0A803XY88"/>
<reference evidence="4" key="3">
    <citation type="submission" date="2025-09" db="UniProtKB">
        <authorList>
            <consortium name="Ensembl"/>
        </authorList>
    </citation>
    <scope>IDENTIFICATION</scope>
</reference>
<dbReference type="GO" id="GO:0016020">
    <property type="term" value="C:membrane"/>
    <property type="evidence" value="ECO:0007669"/>
    <property type="project" value="InterPro"/>
</dbReference>
<dbReference type="GeneTree" id="ENSGT00940000156353"/>
<dbReference type="InterPro" id="IPR020849">
    <property type="entry name" value="Small_GTPase_Ras-type"/>
</dbReference>
<dbReference type="InterPro" id="IPR027417">
    <property type="entry name" value="P-loop_NTPase"/>
</dbReference>
<dbReference type="SMART" id="SM00175">
    <property type="entry name" value="RAB"/>
    <property type="match status" value="1"/>
</dbReference>
<organism evidence="4 5">
    <name type="scientific">Meleagris gallopavo</name>
    <name type="common">Wild turkey</name>
    <dbReference type="NCBI Taxonomy" id="9103"/>
    <lineage>
        <taxon>Eukaryota</taxon>
        <taxon>Metazoa</taxon>
        <taxon>Chordata</taxon>
        <taxon>Craniata</taxon>
        <taxon>Vertebrata</taxon>
        <taxon>Euteleostomi</taxon>
        <taxon>Archelosauria</taxon>
        <taxon>Archosauria</taxon>
        <taxon>Dinosauria</taxon>
        <taxon>Saurischia</taxon>
        <taxon>Theropoda</taxon>
        <taxon>Coelurosauria</taxon>
        <taxon>Aves</taxon>
        <taxon>Neognathae</taxon>
        <taxon>Galloanserae</taxon>
        <taxon>Galliformes</taxon>
        <taxon>Phasianidae</taxon>
        <taxon>Meleagridinae</taxon>
        <taxon>Meleagris</taxon>
    </lineage>
</organism>
<dbReference type="GO" id="GO:0003924">
    <property type="term" value="F:GTPase activity"/>
    <property type="evidence" value="ECO:0007669"/>
    <property type="project" value="InterPro"/>
</dbReference>
<proteinExistence type="predicted"/>